<keyword evidence="3" id="KW-0472">Membrane</keyword>
<name>U2Q3L4_9BACL</name>
<evidence type="ECO:0000256" key="2">
    <source>
        <dbReference type="SAM" id="MobiDB-lite"/>
    </source>
</evidence>
<feature type="coiled-coil region" evidence="1">
    <location>
        <begin position="50"/>
        <end position="77"/>
    </location>
</feature>
<evidence type="ECO:0000256" key="1">
    <source>
        <dbReference type="SAM" id="Coils"/>
    </source>
</evidence>
<dbReference type="RefSeq" id="WP_021752311.1">
    <property type="nucleotide sequence ID" value="NZ_KI271796.1"/>
</dbReference>
<feature type="transmembrane region" description="Helical" evidence="3">
    <location>
        <begin position="26"/>
        <end position="46"/>
    </location>
</feature>
<evidence type="ECO:0000256" key="3">
    <source>
        <dbReference type="SAM" id="Phobius"/>
    </source>
</evidence>
<keyword evidence="1" id="KW-0175">Coiled coil</keyword>
<dbReference type="HOGENOM" id="CLU_109756_0_0_9"/>
<dbReference type="InterPro" id="IPR007060">
    <property type="entry name" value="FtsL/DivIC"/>
</dbReference>
<dbReference type="Pfam" id="PF04977">
    <property type="entry name" value="DivIC"/>
    <property type="match status" value="1"/>
</dbReference>
<keyword evidence="3" id="KW-0812">Transmembrane</keyword>
<dbReference type="EMBL" id="AWVP01000070">
    <property type="protein sequence ID" value="ERK57355.1"/>
    <property type="molecule type" value="Genomic_DNA"/>
</dbReference>
<organism evidence="4 5">
    <name type="scientific">Gemella bergeri ATCC 700627</name>
    <dbReference type="NCBI Taxonomy" id="1321820"/>
    <lineage>
        <taxon>Bacteria</taxon>
        <taxon>Bacillati</taxon>
        <taxon>Bacillota</taxon>
        <taxon>Bacilli</taxon>
        <taxon>Bacillales</taxon>
        <taxon>Gemellaceae</taxon>
        <taxon>Gemella</taxon>
    </lineage>
</organism>
<sequence length="187" mass="22032">MEQSTEKQFRKDVLKAKAKYRKRRKFLILSIMTLMLVVTLIQTFLYTREKKELNTQLSEQNKAIEKLEKENKVNEIVIDKLKDPYFISDMVRQEYGLSYSGEIIFNLPLREKFLQTTINSIMQSDLKKSQDKNGRIDDSKIPELNKKDNEKTDGKNSNDKNKDATNSENKNNNKKQSEDTKNKEDQE</sequence>
<feature type="compositionally biased region" description="Basic and acidic residues" evidence="2">
    <location>
        <begin position="175"/>
        <end position="187"/>
    </location>
</feature>
<keyword evidence="5" id="KW-1185">Reference proteome</keyword>
<protein>
    <submittedName>
        <fullName evidence="4">Septum formation initiator</fullName>
    </submittedName>
</protein>
<dbReference type="eggNOG" id="COG2919">
    <property type="taxonomic scope" value="Bacteria"/>
</dbReference>
<evidence type="ECO:0000313" key="4">
    <source>
        <dbReference type="EMBL" id="ERK57355.1"/>
    </source>
</evidence>
<dbReference type="PATRIC" id="fig|1321820.3.peg.1097"/>
<gene>
    <name evidence="4" type="ORF">HMPREF1983_01131</name>
</gene>
<evidence type="ECO:0000313" key="5">
    <source>
        <dbReference type="Proteomes" id="UP000016637"/>
    </source>
</evidence>
<reference evidence="4 5" key="1">
    <citation type="submission" date="2013-08" db="EMBL/GenBank/DDBJ databases">
        <authorList>
            <person name="Weinstock G."/>
            <person name="Sodergren E."/>
            <person name="Wylie T."/>
            <person name="Fulton L."/>
            <person name="Fulton R."/>
            <person name="Fronick C."/>
            <person name="O'Laughlin M."/>
            <person name="Godfrey J."/>
            <person name="Miner T."/>
            <person name="Herter B."/>
            <person name="Appelbaum E."/>
            <person name="Cordes M."/>
            <person name="Lek S."/>
            <person name="Wollam A."/>
            <person name="Pepin K.H."/>
            <person name="Palsikar V.B."/>
            <person name="Mitreva M."/>
            <person name="Wilson R.K."/>
        </authorList>
    </citation>
    <scope>NUCLEOTIDE SEQUENCE [LARGE SCALE GENOMIC DNA]</scope>
    <source>
        <strain evidence="4 5">ATCC 700627</strain>
    </source>
</reference>
<feature type="compositionally biased region" description="Basic and acidic residues" evidence="2">
    <location>
        <begin position="125"/>
        <end position="165"/>
    </location>
</feature>
<dbReference type="AlphaFoldDB" id="U2Q3L4"/>
<comment type="caution">
    <text evidence="4">The sequence shown here is derived from an EMBL/GenBank/DDBJ whole genome shotgun (WGS) entry which is preliminary data.</text>
</comment>
<keyword evidence="3" id="KW-1133">Transmembrane helix</keyword>
<dbReference type="Proteomes" id="UP000016637">
    <property type="component" value="Unassembled WGS sequence"/>
</dbReference>
<accession>U2Q3L4</accession>
<proteinExistence type="predicted"/>
<feature type="region of interest" description="Disordered" evidence="2">
    <location>
        <begin position="125"/>
        <end position="187"/>
    </location>
</feature>